<reference evidence="2 3" key="1">
    <citation type="submission" date="2017-07" db="EMBL/GenBank/DDBJ databases">
        <title>Niveispirillum cyanobacteriorum sp. nov., isolated from cyanobacterial aggregates in a eutrophic lake.</title>
        <authorList>
            <person name="Cai H."/>
        </authorList>
    </citation>
    <scope>NUCLEOTIDE SEQUENCE [LARGE SCALE GENOMIC DNA]</scope>
    <source>
        <strain evidence="3">TH1-14</strain>
    </source>
</reference>
<gene>
    <name evidence="2" type="ORF">CHU95_19040</name>
</gene>
<evidence type="ECO:0000256" key="1">
    <source>
        <dbReference type="SAM" id="Phobius"/>
    </source>
</evidence>
<dbReference type="OrthoDB" id="8479839at2"/>
<dbReference type="Proteomes" id="UP000216998">
    <property type="component" value="Unassembled WGS sequence"/>
</dbReference>
<protein>
    <submittedName>
        <fullName evidence="2">Uncharacterized protein</fullName>
    </submittedName>
</protein>
<comment type="caution">
    <text evidence="2">The sequence shown here is derived from an EMBL/GenBank/DDBJ whole genome shotgun (WGS) entry which is preliminary data.</text>
</comment>
<evidence type="ECO:0000313" key="3">
    <source>
        <dbReference type="Proteomes" id="UP000216998"/>
    </source>
</evidence>
<dbReference type="AlphaFoldDB" id="A0A255YWP6"/>
<keyword evidence="1" id="KW-0472">Membrane</keyword>
<sequence length="92" mass="10849">MWGLLRFIATLIGVIMFLTLPMVFRDSIPDGLFGAWDGLLRPLRDPVTQFWWQYFNRLDQQPLFQLSTLLTQALLITLVIAALRWVWQRRTA</sequence>
<feature type="transmembrane region" description="Helical" evidence="1">
    <location>
        <begin position="7"/>
        <end position="24"/>
    </location>
</feature>
<keyword evidence="1" id="KW-0812">Transmembrane</keyword>
<dbReference type="EMBL" id="NOXU01000031">
    <property type="protein sequence ID" value="OYQ32840.1"/>
    <property type="molecule type" value="Genomic_DNA"/>
</dbReference>
<dbReference type="RefSeq" id="WP_094457872.1">
    <property type="nucleotide sequence ID" value="NZ_NOXU01000031.1"/>
</dbReference>
<keyword evidence="3" id="KW-1185">Reference proteome</keyword>
<name>A0A255YWP6_9PROT</name>
<keyword evidence="1" id="KW-1133">Transmembrane helix</keyword>
<feature type="transmembrane region" description="Helical" evidence="1">
    <location>
        <begin position="63"/>
        <end position="87"/>
    </location>
</feature>
<evidence type="ECO:0000313" key="2">
    <source>
        <dbReference type="EMBL" id="OYQ32840.1"/>
    </source>
</evidence>
<organism evidence="2 3">
    <name type="scientific">Niveispirillum lacus</name>
    <dbReference type="NCBI Taxonomy" id="1981099"/>
    <lineage>
        <taxon>Bacteria</taxon>
        <taxon>Pseudomonadati</taxon>
        <taxon>Pseudomonadota</taxon>
        <taxon>Alphaproteobacteria</taxon>
        <taxon>Rhodospirillales</taxon>
        <taxon>Azospirillaceae</taxon>
        <taxon>Niveispirillum</taxon>
    </lineage>
</organism>
<proteinExistence type="predicted"/>
<accession>A0A255YWP6</accession>